<dbReference type="CDD" id="cd01832">
    <property type="entry name" value="SGNH_hydrolase_like_1"/>
    <property type="match status" value="1"/>
</dbReference>
<dbReference type="Pfam" id="PF13472">
    <property type="entry name" value="Lipase_GDSL_2"/>
    <property type="match status" value="1"/>
</dbReference>
<proteinExistence type="predicted"/>
<gene>
    <name evidence="2" type="ORF">GM51_20610</name>
</gene>
<dbReference type="EMBL" id="JNSL01000200">
    <property type="protein sequence ID" value="KGA13130.1"/>
    <property type="molecule type" value="Genomic_DNA"/>
</dbReference>
<name>A0A094PN06_9ZZZZ</name>
<protein>
    <recommendedName>
        <fullName evidence="1">SGNH hydrolase-type esterase domain-containing protein</fullName>
    </recommendedName>
</protein>
<sequence length="261" mass="29215">MPNLNQFIALGDSLTEGLSDKYPDGSYRGWADRVADEMSKHDQYFRYANLAVRGKLIEQVVEDQLQVALPWMRGPQTLVTFHAGANNVLRPKFEPNQVFETYANAVAQIAATGSKILLFTVREVSNPQTKTQHYWNQRFGPFNENVKRVAAEFGATVMDANSREVFGDPRMLASDRLHLSTEGHRRVAAAVLSAIEMPHDADWQDPMSPYKPAPAPIRVVGSVAWGVAFLVPWAIRRITRKSSGDGRVAKHSELVSWSPRI</sequence>
<evidence type="ECO:0000259" key="1">
    <source>
        <dbReference type="Pfam" id="PF13472"/>
    </source>
</evidence>
<evidence type="ECO:0000313" key="2">
    <source>
        <dbReference type="EMBL" id="KGA13130.1"/>
    </source>
</evidence>
<dbReference type="PANTHER" id="PTHR43784">
    <property type="entry name" value="GDSL-LIKE LIPASE/ACYLHYDROLASE, PUTATIVE (AFU_ORTHOLOGUE AFUA_2G00820)-RELATED"/>
    <property type="match status" value="1"/>
</dbReference>
<comment type="caution">
    <text evidence="2">The sequence shown here is derived from an EMBL/GenBank/DDBJ whole genome shotgun (WGS) entry which is preliminary data.</text>
</comment>
<dbReference type="Gene3D" id="3.40.50.1110">
    <property type="entry name" value="SGNH hydrolase"/>
    <property type="match status" value="1"/>
</dbReference>
<feature type="domain" description="SGNH hydrolase-type esterase" evidence="1">
    <location>
        <begin position="9"/>
        <end position="186"/>
    </location>
</feature>
<dbReference type="AlphaFoldDB" id="A0A094PN06"/>
<organism evidence="2">
    <name type="scientific">freshwater metagenome</name>
    <dbReference type="NCBI Taxonomy" id="449393"/>
    <lineage>
        <taxon>unclassified sequences</taxon>
        <taxon>metagenomes</taxon>
        <taxon>ecological metagenomes</taxon>
    </lineage>
</organism>
<dbReference type="InterPro" id="IPR053140">
    <property type="entry name" value="GDSL_Rv0518-like"/>
</dbReference>
<accession>A0A094PN06</accession>
<reference evidence="2" key="1">
    <citation type="submission" date="2014-06" db="EMBL/GenBank/DDBJ databases">
        <title>Key roles for freshwater Actinobacteria revealed by deep metagenomic sequencing.</title>
        <authorList>
            <person name="Ghai R."/>
            <person name="Mizuno C.M."/>
            <person name="Picazo A."/>
            <person name="Camacho A."/>
            <person name="Rodriguez-Valera F."/>
        </authorList>
    </citation>
    <scope>NUCLEOTIDE SEQUENCE</scope>
</reference>
<dbReference type="SUPFAM" id="SSF52266">
    <property type="entry name" value="SGNH hydrolase"/>
    <property type="match status" value="1"/>
</dbReference>
<dbReference type="InterPro" id="IPR013830">
    <property type="entry name" value="SGNH_hydro"/>
</dbReference>
<dbReference type="InterPro" id="IPR036514">
    <property type="entry name" value="SGNH_hydro_sf"/>
</dbReference>
<dbReference type="PANTHER" id="PTHR43784:SF2">
    <property type="entry name" value="GDSL-LIKE LIPASE_ACYLHYDROLASE, PUTATIVE (AFU_ORTHOLOGUE AFUA_2G00820)-RELATED"/>
    <property type="match status" value="1"/>
</dbReference>